<dbReference type="AlphaFoldDB" id="A0A0F9JLT8"/>
<reference evidence="2" key="1">
    <citation type="journal article" date="2015" name="Nature">
        <title>Complex archaea that bridge the gap between prokaryotes and eukaryotes.</title>
        <authorList>
            <person name="Spang A."/>
            <person name="Saw J.H."/>
            <person name="Jorgensen S.L."/>
            <person name="Zaremba-Niedzwiedzka K."/>
            <person name="Martijn J."/>
            <person name="Lind A.E."/>
            <person name="van Eijk R."/>
            <person name="Schleper C."/>
            <person name="Guy L."/>
            <person name="Ettema T.J."/>
        </authorList>
    </citation>
    <scope>NUCLEOTIDE SEQUENCE</scope>
</reference>
<evidence type="ECO:0000313" key="2">
    <source>
        <dbReference type="EMBL" id="KKM63351.1"/>
    </source>
</evidence>
<proteinExistence type="predicted"/>
<name>A0A0F9JLT8_9ZZZZ</name>
<dbReference type="SUPFAM" id="SSF51395">
    <property type="entry name" value="FMN-linked oxidoreductases"/>
    <property type="match status" value="1"/>
</dbReference>
<dbReference type="EMBL" id="LAZR01011115">
    <property type="protein sequence ID" value="KKM63351.1"/>
    <property type="molecule type" value="Genomic_DNA"/>
</dbReference>
<keyword evidence="1" id="KW-0472">Membrane</keyword>
<gene>
    <name evidence="2" type="ORF">LCGC14_1512390</name>
</gene>
<keyword evidence="1" id="KW-1133">Transmembrane helix</keyword>
<evidence type="ECO:0000256" key="1">
    <source>
        <dbReference type="SAM" id="Phobius"/>
    </source>
</evidence>
<sequence>MRRIFLISSIALLVVLAGLITWKPHLWLLALLIVPFILLGLSDYFQKTDAIKRTYPLMGRITNLLEKQRHVLQETVLLNRTEGMPFNWIQKEIVYKRASDEKKSQPFGTQCS</sequence>
<protein>
    <submittedName>
        <fullName evidence="2">Uncharacterized protein</fullName>
    </submittedName>
</protein>
<comment type="caution">
    <text evidence="2">The sequence shown here is derived from an EMBL/GenBank/DDBJ whole genome shotgun (WGS) entry which is preliminary data.</text>
</comment>
<organism evidence="2">
    <name type="scientific">marine sediment metagenome</name>
    <dbReference type="NCBI Taxonomy" id="412755"/>
    <lineage>
        <taxon>unclassified sequences</taxon>
        <taxon>metagenomes</taxon>
        <taxon>ecological metagenomes</taxon>
    </lineage>
</organism>
<feature type="transmembrane region" description="Helical" evidence="1">
    <location>
        <begin position="27"/>
        <end position="45"/>
    </location>
</feature>
<keyword evidence="1" id="KW-0812">Transmembrane</keyword>
<accession>A0A0F9JLT8</accession>